<dbReference type="Pfam" id="PF14520">
    <property type="entry name" value="HHH_5"/>
    <property type="match status" value="1"/>
</dbReference>
<feature type="domain" description="UvrC family homology region profile" evidence="12">
    <location>
        <begin position="259"/>
        <end position="510"/>
    </location>
</feature>
<keyword evidence="1 7" id="KW-0963">Cytoplasm</keyword>
<feature type="coiled-coil region" evidence="8">
    <location>
        <begin position="204"/>
        <end position="231"/>
    </location>
</feature>
<sequence length="682" mass="75065">MADPSTYRPAAGSIPESPGVYRFRDPGGRVIYVGKAKSLRQRLSSYFADVAGLHPRTRQMVTTAASVDWTVVGTEVEALQLEYNWIKEFDPRFNVRYRDDKSYPSLAVTLNEEYPRLQVMRGPKRKGVRYFGPYAHAWAIRETLDTLTRVFPARTCSNGVFKRAGQIGRPCLLGYIGKCAAPCVGRVSAEEHRGIVDDFCDFMAGRTEAMMKRLQREMAAASEALEFEKAARLRDDLGALNRAMEKQAVVLGDGTDADVVAFAQDELEAAVQVFHVRGGRVRGQRGWIVDKVEAVTTGELVEQFLLQVYGGIDEQTGVGEAGEDVPREVLVPELPEDADVYTELLEELRGGKVSLRVPQRGDKRSLLETVERNAKEAFARHRVKRASDLTARSLALSELQEALELSDAPLRIECIDISHVQGTNVVASMVVFEDGLAKKSDYRRFSVAQGTDDTAAMAEVVRRRFARHLKDEADRRDEQGVAAEEGRPRRFAYPPNLLVVDGGAPQVAAASRSLTELGIVDIAVCGLAKRMEEVWLPEDSDPVILPRTSEALYLLQRVRDEAHRFAITYHRQKRSTSMLVSMLDDVPGLGDSRRKALMKQFGSLKRLRAASIEELTTVPGIGRRTAEAVQAAIALPAVEGAEDGTSGQEVVVESTIAPQGPAQRGTPRDGSGETAEIGRVAS</sequence>
<dbReference type="InterPro" id="IPR001162">
    <property type="entry name" value="UvrC_RNase_H_dom"/>
</dbReference>
<dbReference type="PROSITE" id="PS50151">
    <property type="entry name" value="UVR"/>
    <property type="match status" value="1"/>
</dbReference>
<dbReference type="NCBIfam" id="TIGR00194">
    <property type="entry name" value="uvrC"/>
    <property type="match status" value="1"/>
</dbReference>
<proteinExistence type="inferred from homology"/>
<comment type="subcellular location">
    <subcellularLocation>
        <location evidence="7">Cytoplasm</location>
    </subcellularLocation>
</comment>
<keyword evidence="2 7" id="KW-0227">DNA damage</keyword>
<dbReference type="InterPro" id="IPR000305">
    <property type="entry name" value="GIY-YIG_endonuc"/>
</dbReference>
<dbReference type="Pfam" id="PF01541">
    <property type="entry name" value="GIY-YIG"/>
    <property type="match status" value="1"/>
</dbReference>
<dbReference type="SMART" id="SM00465">
    <property type="entry name" value="GIYc"/>
    <property type="match status" value="1"/>
</dbReference>
<keyword evidence="8" id="KW-0175">Coiled coil</keyword>
<evidence type="ECO:0000256" key="7">
    <source>
        <dbReference type="HAMAP-Rule" id="MF_00203"/>
    </source>
</evidence>
<protein>
    <recommendedName>
        <fullName evidence="7">UvrABC system protein C</fullName>
        <shortName evidence="7">Protein UvrC</shortName>
    </recommendedName>
    <alternativeName>
        <fullName evidence="7">Excinuclease ABC subunit C</fullName>
    </alternativeName>
</protein>
<dbReference type="HAMAP" id="MF_00203">
    <property type="entry name" value="UvrC"/>
    <property type="match status" value="1"/>
</dbReference>
<dbReference type="InterPro" id="IPR047296">
    <property type="entry name" value="GIY-YIG_UvrC_Cho"/>
</dbReference>
<comment type="function">
    <text evidence="7">The UvrABC repair system catalyzes the recognition and processing of DNA lesions. UvrC both incises the 5' and 3' sides of the lesion. The N-terminal half is responsible for the 3' incision and the C-terminal half is responsible for the 5' incision.</text>
</comment>
<feature type="domain" description="UVR" evidence="10">
    <location>
        <begin position="208"/>
        <end position="243"/>
    </location>
</feature>
<evidence type="ECO:0000256" key="3">
    <source>
        <dbReference type="ARBA" id="ARBA00022769"/>
    </source>
</evidence>
<dbReference type="GO" id="GO:0005737">
    <property type="term" value="C:cytoplasm"/>
    <property type="evidence" value="ECO:0007669"/>
    <property type="project" value="UniProtKB-SubCell"/>
</dbReference>
<comment type="subunit">
    <text evidence="7">Interacts with UvrB in an incision complex.</text>
</comment>
<evidence type="ECO:0000313" key="13">
    <source>
        <dbReference type="EMBL" id="CAA9253911.1"/>
    </source>
</evidence>
<dbReference type="SUPFAM" id="SSF47781">
    <property type="entry name" value="RuvA domain 2-like"/>
    <property type="match status" value="1"/>
</dbReference>
<dbReference type="GO" id="GO:0009432">
    <property type="term" value="P:SOS response"/>
    <property type="evidence" value="ECO:0007669"/>
    <property type="project" value="UniProtKB-UniRule"/>
</dbReference>
<dbReference type="FunFam" id="3.40.1440.10:FF:000001">
    <property type="entry name" value="UvrABC system protein C"/>
    <property type="match status" value="1"/>
</dbReference>
<dbReference type="InterPro" id="IPR035901">
    <property type="entry name" value="GIY-YIG_endonuc_sf"/>
</dbReference>
<dbReference type="Gene3D" id="3.40.1440.10">
    <property type="entry name" value="GIY-YIG endonuclease"/>
    <property type="match status" value="1"/>
</dbReference>
<dbReference type="SUPFAM" id="SSF82771">
    <property type="entry name" value="GIY-YIG endonuclease"/>
    <property type="match status" value="1"/>
</dbReference>
<dbReference type="GO" id="GO:0006289">
    <property type="term" value="P:nucleotide-excision repair"/>
    <property type="evidence" value="ECO:0007669"/>
    <property type="project" value="UniProtKB-UniRule"/>
</dbReference>
<dbReference type="SUPFAM" id="SSF46600">
    <property type="entry name" value="C-terminal UvrC-binding domain of UvrB"/>
    <property type="match status" value="1"/>
</dbReference>
<dbReference type="CDD" id="cd10434">
    <property type="entry name" value="GIY-YIG_UvrC_Cho"/>
    <property type="match status" value="1"/>
</dbReference>
<evidence type="ECO:0000259" key="12">
    <source>
        <dbReference type="PROSITE" id="PS50165"/>
    </source>
</evidence>
<dbReference type="Pfam" id="PF02151">
    <property type="entry name" value="UVR"/>
    <property type="match status" value="1"/>
</dbReference>
<accession>A0A6J4ILF4</accession>
<dbReference type="Gene3D" id="3.30.420.340">
    <property type="entry name" value="UvrC, RNAse H endonuclease domain"/>
    <property type="match status" value="1"/>
</dbReference>
<dbReference type="AlphaFoldDB" id="A0A6J4ILF4"/>
<evidence type="ECO:0000256" key="5">
    <source>
        <dbReference type="ARBA" id="ARBA00023204"/>
    </source>
</evidence>
<keyword evidence="4 7" id="KW-0267">Excision nuclease</keyword>
<dbReference type="GO" id="GO:0009380">
    <property type="term" value="C:excinuclease repair complex"/>
    <property type="evidence" value="ECO:0007669"/>
    <property type="project" value="InterPro"/>
</dbReference>
<dbReference type="InterPro" id="IPR001943">
    <property type="entry name" value="UVR_dom"/>
</dbReference>
<evidence type="ECO:0000256" key="6">
    <source>
        <dbReference type="ARBA" id="ARBA00023236"/>
    </source>
</evidence>
<comment type="similarity">
    <text evidence="7">Belongs to the UvrC family.</text>
</comment>
<dbReference type="InterPro" id="IPR010994">
    <property type="entry name" value="RuvA_2-like"/>
</dbReference>
<dbReference type="InterPro" id="IPR050066">
    <property type="entry name" value="UvrABC_protein_C"/>
</dbReference>
<reference evidence="13" key="1">
    <citation type="submission" date="2020-02" db="EMBL/GenBank/DDBJ databases">
        <authorList>
            <person name="Meier V. D."/>
        </authorList>
    </citation>
    <scope>NUCLEOTIDE SEQUENCE</scope>
    <source>
        <strain evidence="13">AVDCRST_MAG52</strain>
    </source>
</reference>
<organism evidence="13">
    <name type="scientific">uncultured Blastococcus sp</name>
    <dbReference type="NCBI Taxonomy" id="217144"/>
    <lineage>
        <taxon>Bacteria</taxon>
        <taxon>Bacillati</taxon>
        <taxon>Actinomycetota</taxon>
        <taxon>Actinomycetes</taxon>
        <taxon>Geodermatophilales</taxon>
        <taxon>Geodermatophilaceae</taxon>
        <taxon>Blastococcus</taxon>
        <taxon>environmental samples</taxon>
    </lineage>
</organism>
<dbReference type="PANTHER" id="PTHR30562">
    <property type="entry name" value="UVRC/OXIDOREDUCTASE"/>
    <property type="match status" value="1"/>
</dbReference>
<dbReference type="InterPro" id="IPR038476">
    <property type="entry name" value="UvrC_RNase_H_dom_sf"/>
</dbReference>
<dbReference type="PROSITE" id="PS50165">
    <property type="entry name" value="UVRC"/>
    <property type="match status" value="1"/>
</dbReference>
<evidence type="ECO:0000259" key="11">
    <source>
        <dbReference type="PROSITE" id="PS50164"/>
    </source>
</evidence>
<dbReference type="Gene3D" id="4.10.860.10">
    <property type="entry name" value="UVR domain"/>
    <property type="match status" value="1"/>
</dbReference>
<gene>
    <name evidence="7" type="primary">uvrC</name>
    <name evidence="13" type="ORF">AVDCRST_MAG52-2252</name>
</gene>
<dbReference type="PROSITE" id="PS50164">
    <property type="entry name" value="GIY_YIG"/>
    <property type="match status" value="1"/>
</dbReference>
<keyword evidence="3 7" id="KW-0228">DNA excision</keyword>
<dbReference type="PANTHER" id="PTHR30562:SF1">
    <property type="entry name" value="UVRABC SYSTEM PROTEIN C"/>
    <property type="match status" value="1"/>
</dbReference>
<dbReference type="Pfam" id="PF22920">
    <property type="entry name" value="UvrC_RNaseH"/>
    <property type="match status" value="1"/>
</dbReference>
<dbReference type="GO" id="GO:0003677">
    <property type="term" value="F:DNA binding"/>
    <property type="evidence" value="ECO:0007669"/>
    <property type="project" value="UniProtKB-UniRule"/>
</dbReference>
<keyword evidence="5 7" id="KW-0234">DNA repair</keyword>
<feature type="region of interest" description="Disordered" evidence="9">
    <location>
        <begin position="644"/>
        <end position="682"/>
    </location>
</feature>
<evidence type="ECO:0000256" key="2">
    <source>
        <dbReference type="ARBA" id="ARBA00022763"/>
    </source>
</evidence>
<evidence type="ECO:0000259" key="10">
    <source>
        <dbReference type="PROSITE" id="PS50151"/>
    </source>
</evidence>
<name>A0A6J4ILF4_9ACTN</name>
<feature type="domain" description="GIY-YIG" evidence="11">
    <location>
        <begin position="16"/>
        <end position="95"/>
    </location>
</feature>
<dbReference type="EMBL" id="CADCTN010000162">
    <property type="protein sequence ID" value="CAA9253911.1"/>
    <property type="molecule type" value="Genomic_DNA"/>
</dbReference>
<keyword evidence="6 7" id="KW-0742">SOS response</keyword>
<evidence type="ECO:0000256" key="8">
    <source>
        <dbReference type="SAM" id="Coils"/>
    </source>
</evidence>
<dbReference type="NCBIfam" id="NF001824">
    <property type="entry name" value="PRK00558.1-5"/>
    <property type="match status" value="1"/>
</dbReference>
<evidence type="ECO:0000256" key="9">
    <source>
        <dbReference type="SAM" id="MobiDB-lite"/>
    </source>
</evidence>
<evidence type="ECO:0000256" key="1">
    <source>
        <dbReference type="ARBA" id="ARBA00022490"/>
    </source>
</evidence>
<evidence type="ECO:0000256" key="4">
    <source>
        <dbReference type="ARBA" id="ARBA00022881"/>
    </source>
</evidence>
<dbReference type="InterPro" id="IPR004791">
    <property type="entry name" value="UvrC"/>
</dbReference>
<dbReference type="GO" id="GO:0009381">
    <property type="term" value="F:excinuclease ABC activity"/>
    <property type="evidence" value="ECO:0007669"/>
    <property type="project" value="UniProtKB-UniRule"/>
</dbReference>
<dbReference type="InterPro" id="IPR036876">
    <property type="entry name" value="UVR_dom_sf"/>
</dbReference>
<dbReference type="Gene3D" id="1.10.150.20">
    <property type="entry name" value="5' to 3' exonuclease, C-terminal subdomain"/>
    <property type="match status" value="1"/>
</dbReference>
<dbReference type="FunFam" id="3.30.420.340:FF:000003">
    <property type="entry name" value="UvrABC system protein C"/>
    <property type="match status" value="1"/>
</dbReference>
<dbReference type="Pfam" id="PF08459">
    <property type="entry name" value="UvrC_RNaseH_dom"/>
    <property type="match status" value="1"/>
</dbReference>